<dbReference type="AlphaFoldDB" id="A0A7S4CP68"/>
<accession>A0A7S4CP68</accession>
<gene>
    <name evidence="1" type="ORF">EGYM00163_LOCUS12617</name>
</gene>
<dbReference type="EMBL" id="HBJA01037143">
    <property type="protein sequence ID" value="CAE0801496.1"/>
    <property type="molecule type" value="Transcribed_RNA"/>
</dbReference>
<sequence length="166" mass="18234">MASRELQVVYTTALYLSRVVQQPQGPSSLLLCVCSRADSPRYDGHILIHLDRPSTTTICTGETSIGSCCKIATELHRSLEDEICASCLFNPLATIRDTRQNKARCIQEVLVTQHHLLVPHKLGWLCTNCRPLAASCSRPNNDRHQLAAKVVVNKNVDSPGALCLDG</sequence>
<name>A0A7S4CP68_9EUGL</name>
<evidence type="ECO:0000313" key="1">
    <source>
        <dbReference type="EMBL" id="CAE0801496.1"/>
    </source>
</evidence>
<organism evidence="1">
    <name type="scientific">Eutreptiella gymnastica</name>
    <dbReference type="NCBI Taxonomy" id="73025"/>
    <lineage>
        <taxon>Eukaryota</taxon>
        <taxon>Discoba</taxon>
        <taxon>Euglenozoa</taxon>
        <taxon>Euglenida</taxon>
        <taxon>Spirocuta</taxon>
        <taxon>Euglenophyceae</taxon>
        <taxon>Eutreptiales</taxon>
        <taxon>Eutreptiaceae</taxon>
        <taxon>Eutreptiella</taxon>
    </lineage>
</organism>
<protein>
    <submittedName>
        <fullName evidence="1">Uncharacterized protein</fullName>
    </submittedName>
</protein>
<reference evidence="1" key="1">
    <citation type="submission" date="2021-01" db="EMBL/GenBank/DDBJ databases">
        <authorList>
            <person name="Corre E."/>
            <person name="Pelletier E."/>
            <person name="Niang G."/>
            <person name="Scheremetjew M."/>
            <person name="Finn R."/>
            <person name="Kale V."/>
            <person name="Holt S."/>
            <person name="Cochrane G."/>
            <person name="Meng A."/>
            <person name="Brown T."/>
            <person name="Cohen L."/>
        </authorList>
    </citation>
    <scope>NUCLEOTIDE SEQUENCE</scope>
    <source>
        <strain evidence="1">CCMP1594</strain>
    </source>
</reference>
<proteinExistence type="predicted"/>